<dbReference type="Gene3D" id="2.40.50.1070">
    <property type="match status" value="1"/>
</dbReference>
<organism evidence="7 8">
    <name type="scientific">Lujinxingia litoralis</name>
    <dbReference type="NCBI Taxonomy" id="2211119"/>
    <lineage>
        <taxon>Bacteria</taxon>
        <taxon>Deltaproteobacteria</taxon>
        <taxon>Bradymonadales</taxon>
        <taxon>Lujinxingiaceae</taxon>
        <taxon>Lujinxingia</taxon>
    </lineage>
</organism>
<evidence type="ECO:0000256" key="5">
    <source>
        <dbReference type="PROSITE-ProRule" id="PRU01024"/>
    </source>
</evidence>
<dbReference type="GO" id="GO:0070475">
    <property type="term" value="P:rRNA base methylation"/>
    <property type="evidence" value="ECO:0007669"/>
    <property type="project" value="TreeGrafter"/>
</dbReference>
<comment type="caution">
    <text evidence="7">The sequence shown here is derived from an EMBL/GenBank/DDBJ whole genome shotgun (WGS) entry which is preliminary data.</text>
</comment>
<keyword evidence="1" id="KW-0408">Iron</keyword>
<dbReference type="GO" id="GO:0051539">
    <property type="term" value="F:4 iron, 4 sulfur cluster binding"/>
    <property type="evidence" value="ECO:0007669"/>
    <property type="project" value="UniProtKB-KW"/>
</dbReference>
<feature type="binding site" evidence="5">
    <location>
        <position position="297"/>
    </location>
    <ligand>
        <name>S-adenosyl-L-methionine</name>
        <dbReference type="ChEBI" id="CHEBI:59789"/>
    </ligand>
</feature>
<dbReference type="AlphaFoldDB" id="A0A328C628"/>
<evidence type="ECO:0000256" key="2">
    <source>
        <dbReference type="ARBA" id="ARBA00022603"/>
    </source>
</evidence>
<dbReference type="Gene3D" id="3.40.50.150">
    <property type="entry name" value="Vaccinia Virus protein VP39"/>
    <property type="match status" value="1"/>
</dbReference>
<comment type="similarity">
    <text evidence="5">Belongs to the class I-like SAM-binding methyltransferase superfamily. RNA M5U methyltransferase family.</text>
</comment>
<gene>
    <name evidence="7" type="ORF">DL240_08695</name>
</gene>
<dbReference type="Pfam" id="PF05958">
    <property type="entry name" value="tRNA_U5-meth_tr"/>
    <property type="match status" value="1"/>
</dbReference>
<feature type="binding site" evidence="5">
    <location>
        <position position="268"/>
    </location>
    <ligand>
        <name>S-adenosyl-L-methionine</name>
        <dbReference type="ChEBI" id="CHEBI:59789"/>
    </ligand>
</feature>
<keyword evidence="4 5" id="KW-0949">S-adenosyl-L-methionine</keyword>
<feature type="binding site" evidence="5">
    <location>
        <position position="366"/>
    </location>
    <ligand>
        <name>S-adenosyl-L-methionine</name>
        <dbReference type="ChEBI" id="CHEBI:59789"/>
    </ligand>
</feature>
<feature type="active site" description="Nucleophile" evidence="5">
    <location>
        <position position="394"/>
    </location>
</feature>
<dbReference type="SUPFAM" id="SSF53335">
    <property type="entry name" value="S-adenosyl-L-methionine-dependent methyltransferases"/>
    <property type="match status" value="1"/>
</dbReference>
<evidence type="ECO:0000313" key="8">
    <source>
        <dbReference type="Proteomes" id="UP000249169"/>
    </source>
</evidence>
<sequence>MARARYQGMNIREIAQGGDGVAELPDGRVCFVPGALPGDVVEVELTRDKKRWARARVLELETPSPWRVKPECSYAERGCGGCQFWHVEPAQELRWKAQAAFEAMQRIAGAPLPEPGLHPAPAPRGYRTRVSFHQRRSREGRVELGFFKTESHRVIPVERCAVAIPLLNEVLESWRAPLALLGEAEILVESAGAGEAVISATLTGAEAPTAAALDAIEKRVQEGGALRGLQIEGSRGERWQFGRPEIDADQILARPAAERAMAPGQFRQSNAGVNQQLVTRASELLHEVGARRVLELFCGAGNFSFALDGQVEALHGLEGSREAIADARAMADAAGLETLSFEGADLFDERVYQALEPGAFDAVLLDPPRDGAQAAATWLAAPGHTIRSVVYVACDPACMARDLGTLVGGGWRVEGLEFFDLFPRTRHIETIAWLRR</sequence>
<dbReference type="CDD" id="cd02440">
    <property type="entry name" value="AdoMet_MTases"/>
    <property type="match status" value="1"/>
</dbReference>
<accession>A0A328C628</accession>
<dbReference type="GO" id="GO:0070041">
    <property type="term" value="F:rRNA (uridine-C5-)-methyltransferase activity"/>
    <property type="evidence" value="ECO:0007669"/>
    <property type="project" value="TreeGrafter"/>
</dbReference>
<evidence type="ECO:0000259" key="6">
    <source>
        <dbReference type="PROSITE" id="PS50926"/>
    </source>
</evidence>
<feature type="domain" description="TRAM" evidence="6">
    <location>
        <begin position="1"/>
        <end position="59"/>
    </location>
</feature>
<name>A0A328C628_9DELT</name>
<dbReference type="PROSITE" id="PS50926">
    <property type="entry name" value="TRAM"/>
    <property type="match status" value="1"/>
</dbReference>
<keyword evidence="8" id="KW-1185">Reference proteome</keyword>
<dbReference type="PANTHER" id="PTHR11061:SF49">
    <property type="entry name" value="23S RRNA (URACIL(1939)-C(5))-METHYLTRANSFERASE RLMD"/>
    <property type="match status" value="1"/>
</dbReference>
<keyword evidence="2 5" id="KW-0489">Methyltransferase</keyword>
<keyword evidence="3 5" id="KW-0808">Transferase</keyword>
<feature type="binding site" evidence="5">
    <location>
        <position position="318"/>
    </location>
    <ligand>
        <name>S-adenosyl-L-methionine</name>
        <dbReference type="ChEBI" id="CHEBI:59789"/>
    </ligand>
</feature>
<dbReference type="InterPro" id="IPR002792">
    <property type="entry name" value="TRAM_dom"/>
</dbReference>
<proteinExistence type="inferred from homology"/>
<dbReference type="EMBL" id="QHKO01000003">
    <property type="protein sequence ID" value="RAL22959.1"/>
    <property type="molecule type" value="Genomic_DNA"/>
</dbReference>
<dbReference type="Proteomes" id="UP000249169">
    <property type="component" value="Unassembled WGS sequence"/>
</dbReference>
<dbReference type="PANTHER" id="PTHR11061">
    <property type="entry name" value="RNA M5U METHYLTRANSFERASE"/>
    <property type="match status" value="1"/>
</dbReference>
<dbReference type="SUPFAM" id="SSF50249">
    <property type="entry name" value="Nucleic acid-binding proteins"/>
    <property type="match status" value="1"/>
</dbReference>
<protein>
    <recommendedName>
        <fullName evidence="6">TRAM domain-containing protein</fullName>
    </recommendedName>
</protein>
<dbReference type="PROSITE" id="PS51687">
    <property type="entry name" value="SAM_MT_RNA_M5U"/>
    <property type="match status" value="1"/>
</dbReference>
<dbReference type="OrthoDB" id="9804590at2"/>
<dbReference type="Gene3D" id="2.40.50.140">
    <property type="entry name" value="Nucleic acid-binding proteins"/>
    <property type="match status" value="1"/>
</dbReference>
<dbReference type="InterPro" id="IPR012340">
    <property type="entry name" value="NA-bd_OB-fold"/>
</dbReference>
<evidence type="ECO:0000313" key="7">
    <source>
        <dbReference type="EMBL" id="RAL22959.1"/>
    </source>
</evidence>
<keyword evidence="1" id="KW-0479">Metal-binding</keyword>
<dbReference type="InterPro" id="IPR010280">
    <property type="entry name" value="U5_MeTrfase_fam"/>
</dbReference>
<keyword evidence="1" id="KW-0411">Iron-sulfur</keyword>
<evidence type="ECO:0000256" key="4">
    <source>
        <dbReference type="ARBA" id="ARBA00022691"/>
    </source>
</evidence>
<dbReference type="InterPro" id="IPR029063">
    <property type="entry name" value="SAM-dependent_MTases_sf"/>
</dbReference>
<evidence type="ECO:0000256" key="1">
    <source>
        <dbReference type="ARBA" id="ARBA00022485"/>
    </source>
</evidence>
<evidence type="ECO:0000256" key="3">
    <source>
        <dbReference type="ARBA" id="ARBA00022679"/>
    </source>
</evidence>
<dbReference type="RefSeq" id="WP_111729487.1">
    <property type="nucleotide sequence ID" value="NZ_QHKO01000003.1"/>
</dbReference>
<dbReference type="Pfam" id="PF01938">
    <property type="entry name" value="TRAM"/>
    <property type="match status" value="1"/>
</dbReference>
<reference evidence="7 8" key="1">
    <citation type="submission" date="2018-05" db="EMBL/GenBank/DDBJ databases">
        <title>Lujinxingia marina gen. nov. sp. nov., a new facultative anaerobic member of the class Deltaproteobacteria, and proposal of Lujinxingaceae fam. nov.</title>
        <authorList>
            <person name="Li C.-M."/>
        </authorList>
    </citation>
    <scope>NUCLEOTIDE SEQUENCE [LARGE SCALE GENOMIC DNA]</scope>
    <source>
        <strain evidence="7 8">B210</strain>
    </source>
</reference>
<keyword evidence="1" id="KW-0004">4Fe-4S</keyword>